<dbReference type="Proteomes" id="UP000823775">
    <property type="component" value="Unassembled WGS sequence"/>
</dbReference>
<name>A0ABS8WTJ4_DATST</name>
<protein>
    <submittedName>
        <fullName evidence="1">Uncharacterized protein</fullName>
    </submittedName>
</protein>
<evidence type="ECO:0000313" key="2">
    <source>
        <dbReference type="Proteomes" id="UP000823775"/>
    </source>
</evidence>
<dbReference type="EMBL" id="JACEIK010010459">
    <property type="protein sequence ID" value="MCE3215201.1"/>
    <property type="molecule type" value="Genomic_DNA"/>
</dbReference>
<reference evidence="1 2" key="1">
    <citation type="journal article" date="2021" name="BMC Genomics">
        <title>Datura genome reveals duplications of psychoactive alkaloid biosynthetic genes and high mutation rate following tissue culture.</title>
        <authorList>
            <person name="Rajewski A."/>
            <person name="Carter-House D."/>
            <person name="Stajich J."/>
            <person name="Litt A."/>
        </authorList>
    </citation>
    <scope>NUCLEOTIDE SEQUENCE [LARGE SCALE GENOMIC DNA]</scope>
    <source>
        <strain evidence="1">AR-01</strain>
    </source>
</reference>
<accession>A0ABS8WTJ4</accession>
<comment type="caution">
    <text evidence="1">The sequence shown here is derived from an EMBL/GenBank/DDBJ whole genome shotgun (WGS) entry which is preliminary data.</text>
</comment>
<sequence length="187" mass="21891">MLLPSPAMERKGEEVGSAGIWRGFRRLAVVLFRWCCGCGCSVDVFRRREGEGRWRLWSFPGCWSRCSPENCVRREEMERKVRLVVFHRRRRGEVGGLLVFQVELFDWRKEKMREGEEPLLVGENGEKGDRKRIRWRFAGVAASGEEREVRRRRDLEGLSPEIMEVWKERKRGEREEQGAAVAFGCCG</sequence>
<evidence type="ECO:0000313" key="1">
    <source>
        <dbReference type="EMBL" id="MCE3215201.1"/>
    </source>
</evidence>
<gene>
    <name evidence="1" type="ORF">HAX54_001243</name>
</gene>
<keyword evidence="2" id="KW-1185">Reference proteome</keyword>
<organism evidence="1 2">
    <name type="scientific">Datura stramonium</name>
    <name type="common">Jimsonweed</name>
    <name type="synonym">Common thornapple</name>
    <dbReference type="NCBI Taxonomy" id="4076"/>
    <lineage>
        <taxon>Eukaryota</taxon>
        <taxon>Viridiplantae</taxon>
        <taxon>Streptophyta</taxon>
        <taxon>Embryophyta</taxon>
        <taxon>Tracheophyta</taxon>
        <taxon>Spermatophyta</taxon>
        <taxon>Magnoliopsida</taxon>
        <taxon>eudicotyledons</taxon>
        <taxon>Gunneridae</taxon>
        <taxon>Pentapetalae</taxon>
        <taxon>asterids</taxon>
        <taxon>lamiids</taxon>
        <taxon>Solanales</taxon>
        <taxon>Solanaceae</taxon>
        <taxon>Solanoideae</taxon>
        <taxon>Datureae</taxon>
        <taxon>Datura</taxon>
    </lineage>
</organism>
<proteinExistence type="predicted"/>